<sequence>MEIDKEGDVRVVLVFVVFFLCVTTGGVFLFIYVFVPSLSQSWYQSAAIFLIAAPWIFWFLTFLYTVMKHCCAPRPPLPADHKISRLSSTTTGGSSQVPLTNPV</sequence>
<organism evidence="3 4">
    <name type="scientific">Salvia divinorum</name>
    <name type="common">Maria pastora</name>
    <name type="synonym">Diviner's sage</name>
    <dbReference type="NCBI Taxonomy" id="28513"/>
    <lineage>
        <taxon>Eukaryota</taxon>
        <taxon>Viridiplantae</taxon>
        <taxon>Streptophyta</taxon>
        <taxon>Embryophyta</taxon>
        <taxon>Tracheophyta</taxon>
        <taxon>Spermatophyta</taxon>
        <taxon>Magnoliopsida</taxon>
        <taxon>eudicotyledons</taxon>
        <taxon>Gunneridae</taxon>
        <taxon>Pentapetalae</taxon>
        <taxon>asterids</taxon>
        <taxon>lamiids</taxon>
        <taxon>Lamiales</taxon>
        <taxon>Lamiaceae</taxon>
        <taxon>Nepetoideae</taxon>
        <taxon>Mentheae</taxon>
        <taxon>Salviinae</taxon>
        <taxon>Salvia</taxon>
        <taxon>Salvia subgen. Calosphace</taxon>
    </lineage>
</organism>
<dbReference type="AlphaFoldDB" id="A0ABD1FVM6"/>
<comment type="caution">
    <text evidence="3">The sequence shown here is derived from an EMBL/GenBank/DDBJ whole genome shotgun (WGS) entry which is preliminary data.</text>
</comment>
<dbReference type="PANTHER" id="PTHR34964">
    <property type="entry name" value="MEMBRANE LIPOPROTEIN-RELATED"/>
    <property type="match status" value="1"/>
</dbReference>
<feature type="transmembrane region" description="Helical" evidence="2">
    <location>
        <begin position="41"/>
        <end position="64"/>
    </location>
</feature>
<feature type="region of interest" description="Disordered" evidence="1">
    <location>
        <begin position="84"/>
        <end position="103"/>
    </location>
</feature>
<proteinExistence type="predicted"/>
<accession>A0ABD1FVM6</accession>
<evidence type="ECO:0000313" key="4">
    <source>
        <dbReference type="Proteomes" id="UP001567538"/>
    </source>
</evidence>
<gene>
    <name evidence="3" type="ORF">AAHA92_28593</name>
</gene>
<name>A0ABD1FVM6_SALDI</name>
<dbReference type="PANTHER" id="PTHR34964:SF1">
    <property type="entry name" value="MEMBRANE LIPOPROTEIN"/>
    <property type="match status" value="1"/>
</dbReference>
<evidence type="ECO:0000256" key="1">
    <source>
        <dbReference type="SAM" id="MobiDB-lite"/>
    </source>
</evidence>
<keyword evidence="4" id="KW-1185">Reference proteome</keyword>
<evidence type="ECO:0000313" key="3">
    <source>
        <dbReference type="EMBL" id="KAL1535866.1"/>
    </source>
</evidence>
<dbReference type="Proteomes" id="UP001567538">
    <property type="component" value="Unassembled WGS sequence"/>
</dbReference>
<evidence type="ECO:0000256" key="2">
    <source>
        <dbReference type="SAM" id="Phobius"/>
    </source>
</evidence>
<reference evidence="3 4" key="1">
    <citation type="submission" date="2024-06" db="EMBL/GenBank/DDBJ databases">
        <title>A chromosome level genome sequence of Diviner's sage (Salvia divinorum).</title>
        <authorList>
            <person name="Ford S.A."/>
            <person name="Ro D.-K."/>
            <person name="Ness R.W."/>
            <person name="Phillips M.A."/>
        </authorList>
    </citation>
    <scope>NUCLEOTIDE SEQUENCE [LARGE SCALE GENOMIC DNA]</scope>
    <source>
        <strain evidence="3">SAF-2024a</strain>
        <tissue evidence="3">Leaf</tissue>
    </source>
</reference>
<keyword evidence="2" id="KW-1133">Transmembrane helix</keyword>
<protein>
    <submittedName>
        <fullName evidence="3">Uncharacterized protein</fullName>
    </submittedName>
</protein>
<keyword evidence="2" id="KW-0472">Membrane</keyword>
<feature type="transmembrane region" description="Helical" evidence="2">
    <location>
        <begin position="12"/>
        <end position="35"/>
    </location>
</feature>
<keyword evidence="2" id="KW-0812">Transmembrane</keyword>
<dbReference type="EMBL" id="JBEAFC010000011">
    <property type="protein sequence ID" value="KAL1535866.1"/>
    <property type="molecule type" value="Genomic_DNA"/>
</dbReference>